<sequence>MRHGSSQSSISAVREAEMQGSASRFRSLGDTSLIYGVSRWGWVKTLQAISFLSYLKFHRAWLVVRDKRFTPKLEVLRYVGDKDCHRDLRKLMHDYVSKSFKESLLPYDIALVDQDFLSQIPWQYAVIDEAQMLKIPNSVASAECRVQNGMG</sequence>
<dbReference type="GO" id="GO:0006338">
    <property type="term" value="P:chromatin remodeling"/>
    <property type="evidence" value="ECO:0007669"/>
    <property type="project" value="InterPro"/>
</dbReference>
<keyword evidence="2" id="KW-0067">ATP-binding</keyword>
<dbReference type="InterPro" id="IPR027417">
    <property type="entry name" value="P-loop_NTPase"/>
</dbReference>
<dbReference type="Proteomes" id="UP000886595">
    <property type="component" value="Unassembled WGS sequence"/>
</dbReference>
<dbReference type="InterPro" id="IPR031053">
    <property type="entry name" value="ALC1"/>
</dbReference>
<evidence type="ECO:0000313" key="4">
    <source>
        <dbReference type="Proteomes" id="UP000886595"/>
    </source>
</evidence>
<protein>
    <submittedName>
        <fullName evidence="3">Uncharacterized protein</fullName>
    </submittedName>
</protein>
<name>A0A8X7V569_BRACI</name>
<reference evidence="3 4" key="1">
    <citation type="submission" date="2020-02" db="EMBL/GenBank/DDBJ databases">
        <authorList>
            <person name="Ma Q."/>
            <person name="Huang Y."/>
            <person name="Song X."/>
            <person name="Pei D."/>
        </authorList>
    </citation>
    <scope>NUCLEOTIDE SEQUENCE [LARGE SCALE GENOMIC DNA]</scope>
    <source>
        <strain evidence="3">Sxm20200214</strain>
        <tissue evidence="3">Leaf</tissue>
    </source>
</reference>
<evidence type="ECO:0000313" key="3">
    <source>
        <dbReference type="EMBL" id="KAG2302669.1"/>
    </source>
</evidence>
<dbReference type="AlphaFoldDB" id="A0A8X7V569"/>
<dbReference type="PANTHER" id="PTHR47157:SF1">
    <property type="entry name" value="CHROMODOMAIN-HELICASE-DNA-BINDING PROTEIN 1-LIKE"/>
    <property type="match status" value="1"/>
</dbReference>
<dbReference type="OrthoDB" id="5857104at2759"/>
<dbReference type="SUPFAM" id="SSF52540">
    <property type="entry name" value="P-loop containing nucleoside triphosphate hydrolases"/>
    <property type="match status" value="1"/>
</dbReference>
<dbReference type="GO" id="GO:0003678">
    <property type="term" value="F:DNA helicase activity"/>
    <property type="evidence" value="ECO:0007669"/>
    <property type="project" value="InterPro"/>
</dbReference>
<keyword evidence="4" id="KW-1185">Reference proteome</keyword>
<gene>
    <name evidence="3" type="ORF">Bca52824_031320</name>
</gene>
<comment type="caution">
    <text evidence="3">The sequence shown here is derived from an EMBL/GenBank/DDBJ whole genome shotgun (WGS) entry which is preliminary data.</text>
</comment>
<dbReference type="GO" id="GO:0005524">
    <property type="term" value="F:ATP binding"/>
    <property type="evidence" value="ECO:0007669"/>
    <property type="project" value="UniProtKB-KW"/>
</dbReference>
<proteinExistence type="predicted"/>
<dbReference type="InterPro" id="IPR038718">
    <property type="entry name" value="SNF2-like_sf"/>
</dbReference>
<dbReference type="Gene3D" id="3.40.50.10810">
    <property type="entry name" value="Tandem AAA-ATPase domain"/>
    <property type="match status" value="1"/>
</dbReference>
<keyword evidence="1" id="KW-0547">Nucleotide-binding</keyword>
<evidence type="ECO:0000256" key="1">
    <source>
        <dbReference type="ARBA" id="ARBA00022741"/>
    </source>
</evidence>
<accession>A0A8X7V569</accession>
<dbReference type="EMBL" id="JAAMPC010000007">
    <property type="protein sequence ID" value="KAG2302669.1"/>
    <property type="molecule type" value="Genomic_DNA"/>
</dbReference>
<dbReference type="PANTHER" id="PTHR47157">
    <property type="entry name" value="CHROMODOMAIN-HELICASE-DNA-BINDING PROTEIN 1-LIKE"/>
    <property type="match status" value="1"/>
</dbReference>
<evidence type="ECO:0000256" key="2">
    <source>
        <dbReference type="ARBA" id="ARBA00022840"/>
    </source>
</evidence>
<organism evidence="3 4">
    <name type="scientific">Brassica carinata</name>
    <name type="common">Ethiopian mustard</name>
    <name type="synonym">Abyssinian cabbage</name>
    <dbReference type="NCBI Taxonomy" id="52824"/>
    <lineage>
        <taxon>Eukaryota</taxon>
        <taxon>Viridiplantae</taxon>
        <taxon>Streptophyta</taxon>
        <taxon>Embryophyta</taxon>
        <taxon>Tracheophyta</taxon>
        <taxon>Spermatophyta</taxon>
        <taxon>Magnoliopsida</taxon>
        <taxon>eudicotyledons</taxon>
        <taxon>Gunneridae</taxon>
        <taxon>Pentapetalae</taxon>
        <taxon>rosids</taxon>
        <taxon>malvids</taxon>
        <taxon>Brassicales</taxon>
        <taxon>Brassicaceae</taxon>
        <taxon>Brassiceae</taxon>
        <taxon>Brassica</taxon>
    </lineage>
</organism>
<dbReference type="GO" id="GO:0006281">
    <property type="term" value="P:DNA repair"/>
    <property type="evidence" value="ECO:0007669"/>
    <property type="project" value="InterPro"/>
</dbReference>